<sequence>MELAESLAVREQYERLVKQVEERTREVFRDLTGLYRRMLLDTGSAVPEQIEVPEQDSETRFDFKIRGAAFVLVLNEEPALAKELREIADSPDVLSMPLKHVVERAEVKQHFAGCITLVMRFEHQYGTLMRMFVNADKEIAFEYTIGWKQPFLFRSYDDFAGKEEAFFTEPLTQSLLGVPPLWKTLEEVEIVDDIRDLLANDIRIGFIQEPETTF</sequence>
<gene>
    <name evidence="2" type="ORF">EAV92_04205</name>
</gene>
<dbReference type="AlphaFoldDB" id="A0A3G3JWG1"/>
<proteinExistence type="predicted"/>
<dbReference type="KEGG" id="coh:EAV92_04205"/>
<keyword evidence="3" id="KW-1185">Reference proteome</keyword>
<evidence type="ECO:0000313" key="3">
    <source>
        <dbReference type="Proteomes" id="UP000269097"/>
    </source>
</evidence>
<organism evidence="2 3">
    <name type="scientific">Cohnella candidum</name>
    <dbReference type="NCBI Taxonomy" id="2674991"/>
    <lineage>
        <taxon>Bacteria</taxon>
        <taxon>Bacillati</taxon>
        <taxon>Bacillota</taxon>
        <taxon>Bacilli</taxon>
        <taxon>Bacillales</taxon>
        <taxon>Paenibacillaceae</taxon>
        <taxon>Cohnella</taxon>
    </lineage>
</organism>
<dbReference type="EMBL" id="CP033433">
    <property type="protein sequence ID" value="AYQ71839.1"/>
    <property type="molecule type" value="Genomic_DNA"/>
</dbReference>
<dbReference type="Proteomes" id="UP000269097">
    <property type="component" value="Chromosome"/>
</dbReference>
<feature type="coiled-coil region" evidence="1">
    <location>
        <begin position="3"/>
        <end position="30"/>
    </location>
</feature>
<evidence type="ECO:0000256" key="1">
    <source>
        <dbReference type="SAM" id="Coils"/>
    </source>
</evidence>
<keyword evidence="1" id="KW-0175">Coiled coil</keyword>
<name>A0A3G3JWG1_9BACL</name>
<accession>A0A3G3JWG1</accession>
<reference evidence="2 3" key="1">
    <citation type="submission" date="2018-10" db="EMBL/GenBank/DDBJ databases">
        <title>Genome Sequence of Cohnella sp.</title>
        <authorList>
            <person name="Srinivasan S."/>
            <person name="Kim M.K."/>
        </authorList>
    </citation>
    <scope>NUCLEOTIDE SEQUENCE [LARGE SCALE GENOMIC DNA]</scope>
    <source>
        <strain evidence="2 3">18JY8-7</strain>
    </source>
</reference>
<dbReference type="RefSeq" id="WP_123039901.1">
    <property type="nucleotide sequence ID" value="NZ_CP033433.1"/>
</dbReference>
<evidence type="ECO:0000313" key="2">
    <source>
        <dbReference type="EMBL" id="AYQ71839.1"/>
    </source>
</evidence>
<protein>
    <submittedName>
        <fullName evidence="2">Uncharacterized protein</fullName>
    </submittedName>
</protein>